<accession>A0ABS4GKN1</accession>
<reference evidence="3 4" key="1">
    <citation type="submission" date="2021-03" db="EMBL/GenBank/DDBJ databases">
        <title>Genomic Encyclopedia of Type Strains, Phase IV (KMG-IV): sequencing the most valuable type-strain genomes for metagenomic binning, comparative biology and taxonomic classification.</title>
        <authorList>
            <person name="Goeker M."/>
        </authorList>
    </citation>
    <scope>NUCLEOTIDE SEQUENCE [LARGE SCALE GENOMIC DNA]</scope>
    <source>
        <strain evidence="3 4">DSM 24738</strain>
    </source>
</reference>
<dbReference type="InterPro" id="IPR025501">
    <property type="entry name" value="MinD_FleN"/>
</dbReference>
<dbReference type="SUPFAM" id="SSF52540">
    <property type="entry name" value="P-loop containing nucleoside triphosphate hydrolases"/>
    <property type="match status" value="1"/>
</dbReference>
<dbReference type="CDD" id="cd02038">
    <property type="entry name" value="FlhG-like"/>
    <property type="match status" value="1"/>
</dbReference>
<keyword evidence="3" id="KW-0966">Cell projection</keyword>
<dbReference type="PANTHER" id="PTHR43384:SF4">
    <property type="entry name" value="CELLULOSE BIOSYNTHESIS PROTEIN BCSQ-RELATED"/>
    <property type="match status" value="1"/>
</dbReference>
<dbReference type="InterPro" id="IPR033875">
    <property type="entry name" value="FlhG"/>
</dbReference>
<gene>
    <name evidence="3" type="ORF">J2Z37_000788</name>
</gene>
<keyword evidence="4" id="KW-1185">Reference proteome</keyword>
<dbReference type="Gene3D" id="3.40.50.300">
    <property type="entry name" value="P-loop containing nucleotide triphosphate hydrolases"/>
    <property type="match status" value="1"/>
</dbReference>
<organism evidence="3 4">
    <name type="scientific">Ammoniphilus resinae</name>
    <dbReference type="NCBI Taxonomy" id="861532"/>
    <lineage>
        <taxon>Bacteria</taxon>
        <taxon>Bacillati</taxon>
        <taxon>Bacillota</taxon>
        <taxon>Bacilli</taxon>
        <taxon>Bacillales</taxon>
        <taxon>Paenibacillaceae</taxon>
        <taxon>Aneurinibacillus group</taxon>
        <taxon>Ammoniphilus</taxon>
    </lineage>
</organism>
<evidence type="ECO:0000313" key="4">
    <source>
        <dbReference type="Proteomes" id="UP001519343"/>
    </source>
</evidence>
<name>A0ABS4GKN1_9BACL</name>
<dbReference type="PANTHER" id="PTHR43384">
    <property type="entry name" value="SEPTUM SITE-DETERMINING PROTEIN MIND HOMOLOG, CHLOROPLASTIC-RELATED"/>
    <property type="match status" value="1"/>
</dbReference>
<dbReference type="Pfam" id="PF10609">
    <property type="entry name" value="ParA"/>
    <property type="match status" value="1"/>
</dbReference>
<evidence type="ECO:0000256" key="1">
    <source>
        <dbReference type="ARBA" id="ARBA00022741"/>
    </source>
</evidence>
<keyword evidence="1" id="KW-0547">Nucleotide-binding</keyword>
<evidence type="ECO:0000313" key="3">
    <source>
        <dbReference type="EMBL" id="MBP1930801.1"/>
    </source>
</evidence>
<proteinExistence type="predicted"/>
<keyword evidence="2" id="KW-0067">ATP-binding</keyword>
<dbReference type="EMBL" id="JAGGKT010000001">
    <property type="protein sequence ID" value="MBP1930801.1"/>
    <property type="molecule type" value="Genomic_DNA"/>
</dbReference>
<dbReference type="RefSeq" id="WP_209808869.1">
    <property type="nucleotide sequence ID" value="NZ_JAGGKT010000001.1"/>
</dbReference>
<keyword evidence="3" id="KW-0969">Cilium</keyword>
<keyword evidence="3" id="KW-0282">Flagellum</keyword>
<dbReference type="Proteomes" id="UP001519343">
    <property type="component" value="Unassembled WGS sequence"/>
</dbReference>
<dbReference type="InterPro" id="IPR050625">
    <property type="entry name" value="ParA/MinD_ATPase"/>
</dbReference>
<dbReference type="InterPro" id="IPR027417">
    <property type="entry name" value="P-loop_NTPase"/>
</dbReference>
<sequence>MDQAERLREFLQQKKQPKPTRVIAVTSGKGGVGKSNFSVNLALTLMAQGQKVVIIDLDIGMANIDILMGLSPKSNLLDIIHRNYSIWNVIEKGPFGLEYIAGGSGFQDVLKLEEQGMNQFFQQLERLQGYADFILLDTGAGISQESLRFILAADEVLLVTTPEPTAITDAYSMVKILHGRNPSVQIRLMVNRVQSYQEGRTVAEKIQLVSKKFLQLEIGTLGYLMEDSQVMQAVKNQTPFYVAYPNSAASKGIKEIAQSYLSGAEAVQSDDKGMKGFIQRLVRMVKQ</sequence>
<dbReference type="PIRSF" id="PIRSF003092">
    <property type="entry name" value="MinD"/>
    <property type="match status" value="1"/>
</dbReference>
<protein>
    <submittedName>
        <fullName evidence="3">Flagellar biosynthesis protein FlhG</fullName>
    </submittedName>
</protein>
<evidence type="ECO:0000256" key="2">
    <source>
        <dbReference type="ARBA" id="ARBA00022840"/>
    </source>
</evidence>
<dbReference type="InterPro" id="IPR033756">
    <property type="entry name" value="YlxH/NBP35"/>
</dbReference>
<comment type="caution">
    <text evidence="3">The sequence shown here is derived from an EMBL/GenBank/DDBJ whole genome shotgun (WGS) entry which is preliminary data.</text>
</comment>